<dbReference type="Proteomes" id="UP000546464">
    <property type="component" value="Unassembled WGS sequence"/>
</dbReference>
<reference evidence="2 3" key="1">
    <citation type="submission" date="2020-07" db="EMBL/GenBank/DDBJ databases">
        <authorList>
            <person name="Feng X."/>
        </authorList>
    </citation>
    <scope>NUCLEOTIDE SEQUENCE [LARGE SCALE GENOMIC DNA]</scope>
    <source>
        <strain evidence="2 3">JCM31066</strain>
    </source>
</reference>
<evidence type="ECO:0000256" key="1">
    <source>
        <dbReference type="SAM" id="MobiDB-lite"/>
    </source>
</evidence>
<gene>
    <name evidence="2" type="ORF">H5P28_11705</name>
</gene>
<dbReference type="RefSeq" id="WP_185675888.1">
    <property type="nucleotide sequence ID" value="NZ_JACHVB010000035.1"/>
</dbReference>
<proteinExistence type="predicted"/>
<evidence type="ECO:0000313" key="3">
    <source>
        <dbReference type="Proteomes" id="UP000546464"/>
    </source>
</evidence>
<feature type="region of interest" description="Disordered" evidence="1">
    <location>
        <begin position="82"/>
        <end position="113"/>
    </location>
</feature>
<dbReference type="EMBL" id="JACHVB010000035">
    <property type="protein sequence ID" value="MBC2594922.1"/>
    <property type="molecule type" value="Genomic_DNA"/>
</dbReference>
<sequence>METTEHVATEPAKAENTPAYQANFEAALARSKEEAYAMLKYHLRKGKDPVMRCVTQAMLDHVQSATLADLFPAGLPALESYSRADLATPPPIDGPANSNHASTDAAQAPEARN</sequence>
<organism evidence="2 3">
    <name type="scientific">Ruficoccus amylovorans</name>
    <dbReference type="NCBI Taxonomy" id="1804625"/>
    <lineage>
        <taxon>Bacteria</taxon>
        <taxon>Pseudomonadati</taxon>
        <taxon>Verrucomicrobiota</taxon>
        <taxon>Opitutia</taxon>
        <taxon>Puniceicoccales</taxon>
        <taxon>Cerasicoccaceae</taxon>
        <taxon>Ruficoccus</taxon>
    </lineage>
</organism>
<keyword evidence="3" id="KW-1185">Reference proteome</keyword>
<comment type="caution">
    <text evidence="2">The sequence shown here is derived from an EMBL/GenBank/DDBJ whole genome shotgun (WGS) entry which is preliminary data.</text>
</comment>
<feature type="compositionally biased region" description="Polar residues" evidence="1">
    <location>
        <begin position="96"/>
        <end position="105"/>
    </location>
</feature>
<evidence type="ECO:0000313" key="2">
    <source>
        <dbReference type="EMBL" id="MBC2594922.1"/>
    </source>
</evidence>
<name>A0A842HER6_9BACT</name>
<protein>
    <submittedName>
        <fullName evidence="2">Uncharacterized protein</fullName>
    </submittedName>
</protein>
<dbReference type="AlphaFoldDB" id="A0A842HER6"/>
<accession>A0A842HER6</accession>